<comment type="caution">
    <text evidence="2">The sequence shown here is derived from an EMBL/GenBank/DDBJ whole genome shotgun (WGS) entry which is preliminary data.</text>
</comment>
<dbReference type="STRING" id="41688.A0A2N3N8B9"/>
<dbReference type="VEuPathDB" id="FungiDB:jhhlp_004753"/>
<evidence type="ECO:0000256" key="1">
    <source>
        <dbReference type="SAM" id="MobiDB-lite"/>
    </source>
</evidence>
<keyword evidence="3" id="KW-1185">Reference proteome</keyword>
<evidence type="ECO:0000313" key="3">
    <source>
        <dbReference type="Proteomes" id="UP000233524"/>
    </source>
</evidence>
<proteinExistence type="predicted"/>
<feature type="region of interest" description="Disordered" evidence="1">
    <location>
        <begin position="1"/>
        <end position="173"/>
    </location>
</feature>
<feature type="compositionally biased region" description="Low complexity" evidence="1">
    <location>
        <begin position="239"/>
        <end position="255"/>
    </location>
</feature>
<protein>
    <recommendedName>
        <fullName evidence="4">Apple domain-containing protein</fullName>
    </recommendedName>
</protein>
<feature type="compositionally biased region" description="Polar residues" evidence="1">
    <location>
        <begin position="1"/>
        <end position="21"/>
    </location>
</feature>
<organism evidence="2 3">
    <name type="scientific">Lomentospora prolificans</name>
    <dbReference type="NCBI Taxonomy" id="41688"/>
    <lineage>
        <taxon>Eukaryota</taxon>
        <taxon>Fungi</taxon>
        <taxon>Dikarya</taxon>
        <taxon>Ascomycota</taxon>
        <taxon>Pezizomycotina</taxon>
        <taxon>Sordariomycetes</taxon>
        <taxon>Hypocreomycetidae</taxon>
        <taxon>Microascales</taxon>
        <taxon>Microascaceae</taxon>
        <taxon>Lomentospora</taxon>
    </lineage>
</organism>
<dbReference type="Proteomes" id="UP000233524">
    <property type="component" value="Unassembled WGS sequence"/>
</dbReference>
<feature type="compositionally biased region" description="Basic and acidic residues" evidence="1">
    <location>
        <begin position="152"/>
        <end position="167"/>
    </location>
</feature>
<name>A0A2N3N8B9_9PEZI</name>
<reference evidence="2 3" key="1">
    <citation type="journal article" date="2017" name="G3 (Bethesda)">
        <title>First Draft Genome Sequence of the Pathogenic Fungus Lomentospora prolificans (Formerly Scedosporium prolificans).</title>
        <authorList>
            <person name="Luo R."/>
            <person name="Zimin A."/>
            <person name="Workman R."/>
            <person name="Fan Y."/>
            <person name="Pertea G."/>
            <person name="Grossman N."/>
            <person name="Wear M.P."/>
            <person name="Jia B."/>
            <person name="Miller H."/>
            <person name="Casadevall A."/>
            <person name="Timp W."/>
            <person name="Zhang S.X."/>
            <person name="Salzberg S.L."/>
        </authorList>
    </citation>
    <scope>NUCLEOTIDE SEQUENCE [LARGE SCALE GENOMIC DNA]</scope>
    <source>
        <strain evidence="2 3">JHH-5317</strain>
    </source>
</reference>
<feature type="region of interest" description="Disordered" evidence="1">
    <location>
        <begin position="228"/>
        <end position="256"/>
    </location>
</feature>
<dbReference type="EMBL" id="NLAX01000094">
    <property type="protein sequence ID" value="PKS08700.1"/>
    <property type="molecule type" value="Genomic_DNA"/>
</dbReference>
<sequence>MDRTRSTSSGGTYIGSVTESDFPSAGKRPPSRTTPSPSPTSVFSPSGSTPARPPSAAAKDRPKFSSFEAQRISPRTLGQAAGRPAISGKKNLAQEVRLAPQQRQGLIAEEKGRGRDPKSLPEVKAGDVFRPDDEHPSQFTFYREPTPTPSERSLEVATRFEGEEKGRWSKRASRVSRRARFSLAAVGVPYIERPAQAGGVDEEDSDEEVVAILILAGLGAGLGVGLGSKSKPSDGEAEAATTTTPTSPSATTTSPFVISTQPTSEAISCPKSDRSAYNVPGSDKSFLVFCAIDYTEGTQELGEVRASSMEECIGSCADVAACQGCGWGFIEGDKDEKFRCWLKGTIGLKHVARQNWTFALLQQE</sequence>
<feature type="compositionally biased region" description="Low complexity" evidence="1">
    <location>
        <begin position="31"/>
        <end position="50"/>
    </location>
</feature>
<gene>
    <name evidence="2" type="ORF">jhhlp_004753</name>
</gene>
<accession>A0A2N3N8B9</accession>
<dbReference type="AlphaFoldDB" id="A0A2N3N8B9"/>
<dbReference type="InParanoid" id="A0A2N3N8B9"/>
<dbReference type="OrthoDB" id="3499003at2759"/>
<evidence type="ECO:0000313" key="2">
    <source>
        <dbReference type="EMBL" id="PKS08700.1"/>
    </source>
</evidence>
<evidence type="ECO:0008006" key="4">
    <source>
        <dbReference type="Google" id="ProtNLM"/>
    </source>
</evidence>
<feature type="compositionally biased region" description="Basic and acidic residues" evidence="1">
    <location>
        <begin position="108"/>
        <end position="136"/>
    </location>
</feature>